<evidence type="ECO:0000256" key="3">
    <source>
        <dbReference type="ARBA" id="ARBA00007171"/>
    </source>
</evidence>
<dbReference type="NCBIfam" id="TIGR03423">
    <property type="entry name" value="pbp2_mrdA"/>
    <property type="match status" value="1"/>
</dbReference>
<dbReference type="InterPro" id="IPR017790">
    <property type="entry name" value="Penicillin-binding_protein_2"/>
</dbReference>
<evidence type="ECO:0000256" key="1">
    <source>
        <dbReference type="ARBA" id="ARBA00004167"/>
    </source>
</evidence>
<keyword evidence="6" id="KW-0645">Protease</keyword>
<accession>A0ABZ3J6I4</accession>
<evidence type="ECO:0000313" key="18">
    <source>
        <dbReference type="Proteomes" id="UP000216052"/>
    </source>
</evidence>
<dbReference type="PANTHER" id="PTHR30627">
    <property type="entry name" value="PEPTIDOGLYCAN D,D-TRANSPEPTIDASE"/>
    <property type="match status" value="1"/>
</dbReference>
<dbReference type="InterPro" id="IPR050515">
    <property type="entry name" value="Beta-lactam/transpept"/>
</dbReference>
<keyword evidence="18" id="KW-1185">Reference proteome</keyword>
<evidence type="ECO:0000256" key="9">
    <source>
        <dbReference type="ARBA" id="ARBA00022960"/>
    </source>
</evidence>
<evidence type="ECO:0000256" key="13">
    <source>
        <dbReference type="ARBA" id="ARBA00023316"/>
    </source>
</evidence>
<evidence type="ECO:0000256" key="10">
    <source>
        <dbReference type="ARBA" id="ARBA00022984"/>
    </source>
</evidence>
<dbReference type="Pfam" id="PF03717">
    <property type="entry name" value="PBP_dimer"/>
    <property type="match status" value="1"/>
</dbReference>
<protein>
    <submittedName>
        <fullName evidence="17">Peptidoglycan D,D-transpeptidase MrdA</fullName>
        <ecNumber evidence="17">3.4.16.4</ecNumber>
    </submittedName>
</protein>
<sequence length="622" mass="68387">MWGTQENSRLKVMAVILFMIVTAIISRLVWLQILHGEDFRAQSDNNRIRLLSITAPRGTFYDRNGVPLVTSRPGFSVSLVPISGPISDEVINRLAPLVNMTAENIKKKIKSQDNPLAPIRIKDDVSQDILAKITERQSELPGVVVEVQAVRNYINQELAAHLFGYVGEISDTELEKKKSEGYHNGDLVGKSGLEKVYDKEIRGVNGGQQIEVDVEGKPTRVIGKKEPVLGNELVLTIDARIQKAAEKAMDDRLRYLQDKFGNPKAKAAAAVVMNPQTGEILALVSRPTFNPNKFNGGISTKDWQEINDNPFNPMQNRTINAEYPPGSSFKIVTGSAALESGKVAPDEKIFDSGTHWLVPKGNSHNAALGWIDFKVAMAKSDNVYFYELGNRLGIDLLEEWARKFGLGVPTGINLPGESEGLVANRKYKMKVYEEEWYLSETLDAAIGQGFQLMTPMQMVSLISQIANGGHRYRPYLVSKMLSPDGKVIKTYEPEELGRVNLSEKTLKTVREALKEVISPQGTAGYMFENFPMQIAGKTSTAENPHGDDHGWFVAYGPYENPTLAVAVVVEQGGYGSDSAAPIARKIFEAAFNLPPQKDAADAYAEELAAKAAAAAPTVKQKP</sequence>
<dbReference type="InterPro" id="IPR036138">
    <property type="entry name" value="PBP_dimer_sf"/>
</dbReference>
<dbReference type="InterPro" id="IPR005311">
    <property type="entry name" value="PBP_dimer"/>
</dbReference>
<dbReference type="SUPFAM" id="SSF56601">
    <property type="entry name" value="beta-lactamase/transpeptidase-like"/>
    <property type="match status" value="1"/>
</dbReference>
<feature type="domain" description="Penicillin-binding protein transpeptidase" evidence="15">
    <location>
        <begin position="269"/>
        <end position="588"/>
    </location>
</feature>
<name>A0ABZ3J6I4_SPOA4</name>
<keyword evidence="7 14" id="KW-0812">Transmembrane</keyword>
<evidence type="ECO:0000259" key="16">
    <source>
        <dbReference type="Pfam" id="PF03717"/>
    </source>
</evidence>
<comment type="similarity">
    <text evidence="3">Belongs to the transpeptidase family.</text>
</comment>
<dbReference type="Gene3D" id="3.90.1310.10">
    <property type="entry name" value="Penicillin-binding protein 2a (Domain 2)"/>
    <property type="match status" value="1"/>
</dbReference>
<evidence type="ECO:0000256" key="6">
    <source>
        <dbReference type="ARBA" id="ARBA00022670"/>
    </source>
</evidence>
<dbReference type="EMBL" id="CP155571">
    <property type="protein sequence ID" value="XFO73728.1"/>
    <property type="molecule type" value="Genomic_DNA"/>
</dbReference>
<evidence type="ECO:0000256" key="2">
    <source>
        <dbReference type="ARBA" id="ARBA00004236"/>
    </source>
</evidence>
<keyword evidence="11 14" id="KW-1133">Transmembrane helix</keyword>
<keyword evidence="4" id="KW-1003">Cell membrane</keyword>
<keyword evidence="12 14" id="KW-0472">Membrane</keyword>
<comment type="subcellular location">
    <subcellularLocation>
        <location evidence="2">Cell membrane</location>
    </subcellularLocation>
    <subcellularLocation>
        <location evidence="1">Membrane</location>
        <topology evidence="1">Single-pass membrane protein</topology>
    </subcellularLocation>
</comment>
<evidence type="ECO:0000259" key="15">
    <source>
        <dbReference type="Pfam" id="PF00905"/>
    </source>
</evidence>
<dbReference type="Gene3D" id="3.30.1390.30">
    <property type="entry name" value="Penicillin-binding protein 2a, domain 3"/>
    <property type="match status" value="1"/>
</dbReference>
<dbReference type="RefSeq" id="WP_373657498.1">
    <property type="nucleotide sequence ID" value="NZ_CP155571.1"/>
</dbReference>
<reference evidence="17" key="1">
    <citation type="submission" date="2024-05" db="EMBL/GenBank/DDBJ databases">
        <title>Isolation and characterization of Sporomusa carbonis sp. nov., a carboxydotrophic hydrogenogen in the genus of Sporomusa isolated from a charcoal burning pile.</title>
        <authorList>
            <person name="Boeer T."/>
            <person name="Rosenbaum F."/>
            <person name="Eysell L."/>
            <person name="Mueller V."/>
            <person name="Daniel R."/>
            <person name="Poehlein A."/>
        </authorList>
    </citation>
    <scope>NUCLEOTIDE SEQUENCE [LARGE SCALE GENOMIC DNA]</scope>
    <source>
        <strain evidence="17">DSM 3132</strain>
    </source>
</reference>
<evidence type="ECO:0000256" key="8">
    <source>
        <dbReference type="ARBA" id="ARBA00022801"/>
    </source>
</evidence>
<organism evidence="17 18">
    <name type="scientific">Sporomusa acidovorans (strain ATCC 49682 / DSM 3132 / Mol)</name>
    <dbReference type="NCBI Taxonomy" id="1123286"/>
    <lineage>
        <taxon>Bacteria</taxon>
        <taxon>Bacillati</taxon>
        <taxon>Bacillota</taxon>
        <taxon>Negativicutes</taxon>
        <taxon>Selenomonadales</taxon>
        <taxon>Sporomusaceae</taxon>
        <taxon>Sporomusa</taxon>
    </lineage>
</organism>
<dbReference type="GO" id="GO:0009002">
    <property type="term" value="F:serine-type D-Ala-D-Ala carboxypeptidase activity"/>
    <property type="evidence" value="ECO:0007669"/>
    <property type="project" value="UniProtKB-EC"/>
</dbReference>
<evidence type="ECO:0000256" key="7">
    <source>
        <dbReference type="ARBA" id="ARBA00022692"/>
    </source>
</evidence>
<gene>
    <name evidence="17" type="primary">mrdA_3</name>
    <name evidence="17" type="ORF">SPACI_038350</name>
</gene>
<evidence type="ECO:0000256" key="5">
    <source>
        <dbReference type="ARBA" id="ARBA00022519"/>
    </source>
</evidence>
<dbReference type="SUPFAM" id="SSF56519">
    <property type="entry name" value="Penicillin binding protein dimerisation domain"/>
    <property type="match status" value="1"/>
</dbReference>
<evidence type="ECO:0000256" key="11">
    <source>
        <dbReference type="ARBA" id="ARBA00022989"/>
    </source>
</evidence>
<dbReference type="Pfam" id="PF00905">
    <property type="entry name" value="Transpeptidase"/>
    <property type="match status" value="1"/>
</dbReference>
<feature type="domain" description="Penicillin-binding protein dimerisation" evidence="16">
    <location>
        <begin position="53"/>
        <end position="221"/>
    </location>
</feature>
<keyword evidence="8 17" id="KW-0378">Hydrolase</keyword>
<dbReference type="PANTHER" id="PTHR30627:SF2">
    <property type="entry name" value="PEPTIDOGLYCAN D,D-TRANSPEPTIDASE MRDA"/>
    <property type="match status" value="1"/>
</dbReference>
<dbReference type="Proteomes" id="UP000216052">
    <property type="component" value="Chromosome"/>
</dbReference>
<dbReference type="InterPro" id="IPR001460">
    <property type="entry name" value="PCN-bd_Tpept"/>
</dbReference>
<keyword evidence="10" id="KW-0573">Peptidoglycan synthesis</keyword>
<evidence type="ECO:0000256" key="14">
    <source>
        <dbReference type="SAM" id="Phobius"/>
    </source>
</evidence>
<keyword evidence="5" id="KW-0997">Cell inner membrane</keyword>
<proteinExistence type="inferred from homology"/>
<evidence type="ECO:0000313" key="17">
    <source>
        <dbReference type="EMBL" id="XFO73728.1"/>
    </source>
</evidence>
<dbReference type="InterPro" id="IPR012338">
    <property type="entry name" value="Beta-lactam/transpept-like"/>
</dbReference>
<keyword evidence="13" id="KW-0961">Cell wall biogenesis/degradation</keyword>
<evidence type="ECO:0000256" key="12">
    <source>
        <dbReference type="ARBA" id="ARBA00023136"/>
    </source>
</evidence>
<evidence type="ECO:0000256" key="4">
    <source>
        <dbReference type="ARBA" id="ARBA00022475"/>
    </source>
</evidence>
<dbReference type="EC" id="3.4.16.4" evidence="17"/>
<keyword evidence="17" id="KW-0121">Carboxypeptidase</keyword>
<keyword evidence="9" id="KW-0133">Cell shape</keyword>
<feature type="transmembrane region" description="Helical" evidence="14">
    <location>
        <begin position="12"/>
        <end position="33"/>
    </location>
</feature>
<dbReference type="Gene3D" id="3.40.710.10">
    <property type="entry name" value="DD-peptidase/beta-lactamase superfamily"/>
    <property type="match status" value="1"/>
</dbReference>